<keyword evidence="3" id="KW-1185">Reference proteome</keyword>
<organism evidence="2 3">
    <name type="scientific">Lolium multiflorum</name>
    <name type="common">Italian ryegrass</name>
    <name type="synonym">Lolium perenne subsp. multiflorum</name>
    <dbReference type="NCBI Taxonomy" id="4521"/>
    <lineage>
        <taxon>Eukaryota</taxon>
        <taxon>Viridiplantae</taxon>
        <taxon>Streptophyta</taxon>
        <taxon>Embryophyta</taxon>
        <taxon>Tracheophyta</taxon>
        <taxon>Spermatophyta</taxon>
        <taxon>Magnoliopsida</taxon>
        <taxon>Liliopsida</taxon>
        <taxon>Poales</taxon>
        <taxon>Poaceae</taxon>
        <taxon>BOP clade</taxon>
        <taxon>Pooideae</taxon>
        <taxon>Poodae</taxon>
        <taxon>Poeae</taxon>
        <taxon>Poeae Chloroplast Group 2 (Poeae type)</taxon>
        <taxon>Loliodinae</taxon>
        <taxon>Loliinae</taxon>
        <taxon>Lolium</taxon>
    </lineage>
</organism>
<evidence type="ECO:0000256" key="1">
    <source>
        <dbReference type="SAM" id="MobiDB-lite"/>
    </source>
</evidence>
<sequence length="90" mass="9882">MACCLPRLHADLHFRVHVVIDGLPPFAWRPKWTCSWAANVRFSALMRASPPWKTPPSSVALDGVPSPDSEDPLVHAGQQRGGRPLVQGPH</sequence>
<evidence type="ECO:0000313" key="2">
    <source>
        <dbReference type="EMBL" id="KAK1666073.1"/>
    </source>
</evidence>
<name>A0AAD8SX99_LOLMU</name>
<proteinExistence type="predicted"/>
<evidence type="ECO:0000313" key="3">
    <source>
        <dbReference type="Proteomes" id="UP001231189"/>
    </source>
</evidence>
<dbReference type="Proteomes" id="UP001231189">
    <property type="component" value="Unassembled WGS sequence"/>
</dbReference>
<dbReference type="AlphaFoldDB" id="A0AAD8SX99"/>
<feature type="region of interest" description="Disordered" evidence="1">
    <location>
        <begin position="49"/>
        <end position="90"/>
    </location>
</feature>
<dbReference type="EMBL" id="JAUUTY010000003">
    <property type="protein sequence ID" value="KAK1666073.1"/>
    <property type="molecule type" value="Genomic_DNA"/>
</dbReference>
<reference evidence="2" key="1">
    <citation type="submission" date="2023-07" db="EMBL/GenBank/DDBJ databases">
        <title>A chromosome-level genome assembly of Lolium multiflorum.</title>
        <authorList>
            <person name="Chen Y."/>
            <person name="Copetti D."/>
            <person name="Kolliker R."/>
            <person name="Studer B."/>
        </authorList>
    </citation>
    <scope>NUCLEOTIDE SEQUENCE</scope>
    <source>
        <strain evidence="2">02402/16</strain>
        <tissue evidence="2">Leaf</tissue>
    </source>
</reference>
<gene>
    <name evidence="2" type="ORF">QYE76_054232</name>
</gene>
<protein>
    <submittedName>
        <fullName evidence="2">Uncharacterized protein</fullName>
    </submittedName>
</protein>
<comment type="caution">
    <text evidence="2">The sequence shown here is derived from an EMBL/GenBank/DDBJ whole genome shotgun (WGS) entry which is preliminary data.</text>
</comment>
<accession>A0AAD8SX99</accession>